<dbReference type="OrthoDB" id="67027at2759"/>
<gene>
    <name evidence="2" type="ORF">F5X68DRAFT_236244</name>
</gene>
<evidence type="ECO:0000259" key="1">
    <source>
        <dbReference type="PROSITE" id="PS50142"/>
    </source>
</evidence>
<dbReference type="Gene3D" id="1.10.1520.10">
    <property type="entry name" value="Ribonuclease III domain"/>
    <property type="match status" value="1"/>
</dbReference>
<dbReference type="Pfam" id="PF00636">
    <property type="entry name" value="Ribonuclease_3"/>
    <property type="match status" value="1"/>
</dbReference>
<dbReference type="AlphaFoldDB" id="A0A9P8V453"/>
<proteinExistence type="predicted"/>
<reference evidence="2" key="1">
    <citation type="journal article" date="2021" name="Nat. Commun.">
        <title>Genetic determinants of endophytism in the Arabidopsis root mycobiome.</title>
        <authorList>
            <person name="Mesny F."/>
            <person name="Miyauchi S."/>
            <person name="Thiergart T."/>
            <person name="Pickel B."/>
            <person name="Atanasova L."/>
            <person name="Karlsson M."/>
            <person name="Huettel B."/>
            <person name="Barry K.W."/>
            <person name="Haridas S."/>
            <person name="Chen C."/>
            <person name="Bauer D."/>
            <person name="Andreopoulos W."/>
            <person name="Pangilinan J."/>
            <person name="LaButti K."/>
            <person name="Riley R."/>
            <person name="Lipzen A."/>
            <person name="Clum A."/>
            <person name="Drula E."/>
            <person name="Henrissat B."/>
            <person name="Kohler A."/>
            <person name="Grigoriev I.V."/>
            <person name="Martin F.M."/>
            <person name="Hacquard S."/>
        </authorList>
    </citation>
    <scope>NUCLEOTIDE SEQUENCE</scope>
    <source>
        <strain evidence="2">MPI-SDFR-AT-0117</strain>
    </source>
</reference>
<evidence type="ECO:0000313" key="3">
    <source>
        <dbReference type="Proteomes" id="UP000770015"/>
    </source>
</evidence>
<feature type="domain" description="RNase III" evidence="1">
    <location>
        <begin position="14"/>
        <end position="100"/>
    </location>
</feature>
<protein>
    <recommendedName>
        <fullName evidence="1">RNase III domain-containing protein</fullName>
    </recommendedName>
</protein>
<dbReference type="EMBL" id="JAGSXJ010000030">
    <property type="protein sequence ID" value="KAH6670301.1"/>
    <property type="molecule type" value="Genomic_DNA"/>
</dbReference>
<dbReference type="GO" id="GO:0004525">
    <property type="term" value="F:ribonuclease III activity"/>
    <property type="evidence" value="ECO:0007669"/>
    <property type="project" value="InterPro"/>
</dbReference>
<dbReference type="InterPro" id="IPR000999">
    <property type="entry name" value="RNase_III_dom"/>
</dbReference>
<comment type="caution">
    <text evidence="2">The sequence shown here is derived from an EMBL/GenBank/DDBJ whole genome shotgun (WGS) entry which is preliminary data.</text>
</comment>
<dbReference type="SUPFAM" id="SSF69065">
    <property type="entry name" value="RNase III domain-like"/>
    <property type="match status" value="1"/>
</dbReference>
<dbReference type="Proteomes" id="UP000770015">
    <property type="component" value="Unassembled WGS sequence"/>
</dbReference>
<evidence type="ECO:0000313" key="2">
    <source>
        <dbReference type="EMBL" id="KAH6670301.1"/>
    </source>
</evidence>
<dbReference type="PROSITE" id="PS50142">
    <property type="entry name" value="RNASE_3_2"/>
    <property type="match status" value="1"/>
</dbReference>
<keyword evidence="3" id="KW-1185">Reference proteome</keyword>
<sequence length="113" mass="12344">MWTTTDGRTLKQGNKPLAGIGDRIISLYITEVAFNEGLTIGDTNRLLQTRASNEYLAGIFDDLCLDEEIVKNPCQPDKISMRTKATTVEAIVGAVYQDGGMDGAMAVLEYLNI</sequence>
<dbReference type="CDD" id="cd00593">
    <property type="entry name" value="RIBOc"/>
    <property type="match status" value="1"/>
</dbReference>
<dbReference type="InterPro" id="IPR036389">
    <property type="entry name" value="RNase_III_sf"/>
</dbReference>
<dbReference type="GO" id="GO:0006396">
    <property type="term" value="P:RNA processing"/>
    <property type="evidence" value="ECO:0007669"/>
    <property type="project" value="InterPro"/>
</dbReference>
<organism evidence="2 3">
    <name type="scientific">Plectosphaerella plurivora</name>
    <dbReference type="NCBI Taxonomy" id="936078"/>
    <lineage>
        <taxon>Eukaryota</taxon>
        <taxon>Fungi</taxon>
        <taxon>Dikarya</taxon>
        <taxon>Ascomycota</taxon>
        <taxon>Pezizomycotina</taxon>
        <taxon>Sordariomycetes</taxon>
        <taxon>Hypocreomycetidae</taxon>
        <taxon>Glomerellales</taxon>
        <taxon>Plectosphaerellaceae</taxon>
        <taxon>Plectosphaerella</taxon>
    </lineage>
</organism>
<accession>A0A9P8V453</accession>
<name>A0A9P8V453_9PEZI</name>